<evidence type="ECO:0008006" key="4">
    <source>
        <dbReference type="Google" id="ProtNLM"/>
    </source>
</evidence>
<feature type="repeat" description="TPR" evidence="1">
    <location>
        <begin position="14"/>
        <end position="47"/>
    </location>
</feature>
<dbReference type="InterPro" id="IPR019734">
    <property type="entry name" value="TPR_rpt"/>
</dbReference>
<dbReference type="EMBL" id="AMSQ01000006">
    <property type="protein sequence ID" value="EKU48501.1"/>
    <property type="molecule type" value="Genomic_DNA"/>
</dbReference>
<proteinExistence type="predicted"/>
<dbReference type="OrthoDB" id="2418389at2"/>
<dbReference type="Gene3D" id="1.25.40.10">
    <property type="entry name" value="Tetratricopeptide repeat domain"/>
    <property type="match status" value="2"/>
</dbReference>
<keyword evidence="3" id="KW-1185">Reference proteome</keyword>
<dbReference type="PATRIC" id="fig|1229783.3.peg.968"/>
<dbReference type="Proteomes" id="UP000009885">
    <property type="component" value="Unassembled WGS sequence"/>
</dbReference>
<organism evidence="2 3">
    <name type="scientific">Staphylococcus massiliensis S46</name>
    <dbReference type="NCBI Taxonomy" id="1229783"/>
    <lineage>
        <taxon>Bacteria</taxon>
        <taxon>Bacillati</taxon>
        <taxon>Bacillota</taxon>
        <taxon>Bacilli</taxon>
        <taxon>Bacillales</taxon>
        <taxon>Staphylococcaceae</taxon>
        <taxon>Staphylococcus</taxon>
    </lineage>
</organism>
<dbReference type="RefSeq" id="WP_009383059.1">
    <property type="nucleotide sequence ID" value="NZ_AMSQ01000006.1"/>
</dbReference>
<dbReference type="SUPFAM" id="SSF48452">
    <property type="entry name" value="TPR-like"/>
    <property type="match status" value="2"/>
</dbReference>
<accession>K9AR42</accession>
<keyword evidence="1" id="KW-0802">TPR repeat</keyword>
<gene>
    <name evidence="2" type="ORF">C273_04800</name>
</gene>
<evidence type="ECO:0000256" key="1">
    <source>
        <dbReference type="PROSITE-ProRule" id="PRU00339"/>
    </source>
</evidence>
<evidence type="ECO:0000313" key="2">
    <source>
        <dbReference type="EMBL" id="EKU48501.1"/>
    </source>
</evidence>
<name>K9AR42_9STAP</name>
<dbReference type="Pfam" id="PF14559">
    <property type="entry name" value="TPR_19"/>
    <property type="match status" value="1"/>
</dbReference>
<evidence type="ECO:0000313" key="3">
    <source>
        <dbReference type="Proteomes" id="UP000009885"/>
    </source>
</evidence>
<reference evidence="2 3" key="1">
    <citation type="journal article" date="2013" name="Genome Announc.">
        <title>Genome Sequence of Staphylococcus massiliensis Strain S46, Isolated from the Surface of Healthy Human Skin.</title>
        <authorList>
            <person name="Srivastav R."/>
            <person name="Singh A."/>
            <person name="Jangir P.K."/>
            <person name="Kumari C."/>
            <person name="Muduli S."/>
            <person name="Sharma R."/>
        </authorList>
    </citation>
    <scope>NUCLEOTIDE SEQUENCE [LARGE SCALE GENOMIC DNA]</scope>
    <source>
        <strain evidence="2 3">S46</strain>
    </source>
</reference>
<comment type="caution">
    <text evidence="2">The sequence shown here is derived from an EMBL/GenBank/DDBJ whole genome shotgun (WGS) entry which is preliminary data.</text>
</comment>
<dbReference type="STRING" id="1229783.C273_04800"/>
<sequence length="479" mass="56940">MTHHDKVIPMKFDQAFYEKRAKTKSLQHDYSKASYYYHKVLELSPHDFEIKKELAFALTKLKKFNEAEQLFFDQIVTGDKIPESYYELSQINIAQNEPNKAYLFGLNYVFTSDDADYREELEDMFEVTYHEEKKLKLESELFSAQMIFQHLFGQGRLIDARDYMESLEEHVREHRVSRNLLAMCYLYLNEYSVAKEMFERLLSEDSSDVHALCHYTLLLYNTNQREQFKKYVQLLRKIAPINDDESFKLGIVLSFLKQYHASNQLLVPLYKKGKYLSYQMFHALSFNSYFLGNTSKSKYFWEQLREISQVEVGHAPWMIAHSKAFFKDHIEPLLMDDDLARRILGIFLLDQEKGQSIIMTEDIWHVLESMGDYERLYISYLVSDLKLTRLDFIHRGLKLIYDEDRLVNSNQLMLSWIDYAESIIASRKDLSDENAYVAAVVYLFFKAERHQKVTKKDMSEWFQVSTYKLNKMLNILLSI</sequence>
<dbReference type="PROSITE" id="PS50005">
    <property type="entry name" value="TPR"/>
    <property type="match status" value="1"/>
</dbReference>
<dbReference type="AlphaFoldDB" id="K9AR42"/>
<protein>
    <recommendedName>
        <fullName evidence="4">TPR domain protein</fullName>
    </recommendedName>
</protein>
<dbReference type="eggNOG" id="COG0457">
    <property type="taxonomic scope" value="Bacteria"/>
</dbReference>
<dbReference type="InterPro" id="IPR011990">
    <property type="entry name" value="TPR-like_helical_dom_sf"/>
</dbReference>